<dbReference type="Gene3D" id="2.102.10.10">
    <property type="entry name" value="Rieske [2Fe-2S] iron-sulphur domain"/>
    <property type="match status" value="1"/>
</dbReference>
<accession>A0AAF0SZD8</accession>
<feature type="domain" description="Rieske" evidence="7">
    <location>
        <begin position="431"/>
        <end position="516"/>
    </location>
</feature>
<reference evidence="9 10" key="1">
    <citation type="submission" date="2022-07" db="EMBL/GenBank/DDBJ databases">
        <title>Two temperate virus in Haloterrigena jeotgali A29.</title>
        <authorList>
            <person name="Deng X."/>
        </authorList>
    </citation>
    <scope>NUCLEOTIDE SEQUENCE [LARGE SCALE GENOMIC DNA]</scope>
    <source>
        <strain evidence="9 10">A29</strain>
    </source>
</reference>
<organism evidence="9 10">
    <name type="scientific">Natrinema thermotolerans</name>
    <dbReference type="NCBI Taxonomy" id="121872"/>
    <lineage>
        <taxon>Archaea</taxon>
        <taxon>Methanobacteriati</taxon>
        <taxon>Methanobacteriota</taxon>
        <taxon>Stenosarchaea group</taxon>
        <taxon>Halobacteria</taxon>
        <taxon>Halobacteriales</taxon>
        <taxon>Natrialbaceae</taxon>
        <taxon>Natrinema</taxon>
    </lineage>
</organism>
<gene>
    <name evidence="9" type="ORF">NP511_00960</name>
    <name evidence="8" type="ORF">NP511_19675</name>
</gene>
<evidence type="ECO:0000256" key="3">
    <source>
        <dbReference type="ARBA" id="ARBA00023004"/>
    </source>
</evidence>
<evidence type="ECO:0000256" key="6">
    <source>
        <dbReference type="SAM" id="MobiDB-lite"/>
    </source>
</evidence>
<evidence type="ECO:0000313" key="9">
    <source>
        <dbReference type="EMBL" id="WMT08221.1"/>
    </source>
</evidence>
<keyword evidence="10" id="KW-1185">Reference proteome</keyword>
<feature type="region of interest" description="Disordered" evidence="6">
    <location>
        <begin position="1"/>
        <end position="22"/>
    </location>
</feature>
<keyword evidence="1" id="KW-0001">2Fe-2S</keyword>
<name>A0AAF0SZD8_9EURY</name>
<dbReference type="GeneID" id="84216209"/>
<dbReference type="EMBL" id="CP101873">
    <property type="protein sequence ID" value="WMT07589.1"/>
    <property type="molecule type" value="Genomic_DNA"/>
</dbReference>
<evidence type="ECO:0000256" key="4">
    <source>
        <dbReference type="ARBA" id="ARBA00023014"/>
    </source>
</evidence>
<dbReference type="AlphaFoldDB" id="A0AAF0SZD8"/>
<dbReference type="InterPro" id="IPR038010">
    <property type="entry name" value="YhfW_C"/>
</dbReference>
<dbReference type="GO" id="GO:0005737">
    <property type="term" value="C:cytoplasm"/>
    <property type="evidence" value="ECO:0007669"/>
    <property type="project" value="TreeGrafter"/>
</dbReference>
<dbReference type="InterPro" id="IPR036188">
    <property type="entry name" value="FAD/NAD-bd_sf"/>
</dbReference>
<dbReference type="PROSITE" id="PS51296">
    <property type="entry name" value="RIESKE"/>
    <property type="match status" value="1"/>
</dbReference>
<dbReference type="SUPFAM" id="SSF51905">
    <property type="entry name" value="FAD/NAD(P)-binding domain"/>
    <property type="match status" value="1"/>
</dbReference>
<evidence type="ECO:0000256" key="5">
    <source>
        <dbReference type="ARBA" id="ARBA00023157"/>
    </source>
</evidence>
<evidence type="ECO:0000313" key="8">
    <source>
        <dbReference type="EMBL" id="WMT07589.1"/>
    </source>
</evidence>
<sequence>MSDPTPAESPRPESLWLATTPTTDYGPLEDGLTVDAAVIGGGITGLSAAIELQDAGRSVAVLEADRIVEGTTGHTTAKLTSQHGLVYDRLVSQFGAETARQYAAANEAAIETVERRVEELGVDCDFRRTPAYTYAASPDDVGEIRDEVEAAQRVDLPASYVDDTPLPFDVPGAVRFDEQAQFHPRKYLLAIAERVRDDGGHVFEETRALEVDPGSPCRIETDHGTVVADDVVVATHFPILDRAGYFARMHPHRAYLLAVRIDGTPPEGMYYNTATPAATMRPYSAADGEEDDLLLVGGQSHKPSVDGVPTSERYRRCETFAREHFEVESVEYRWSTMDYSPVDSVPYIGRIDPLSDRVYVGTGFNGWGMTTGTAAGTILADLIVEGSSPWADVFDPQRFTPKASAKRFLEENATVGGSFVGDRIESLLAALGADGADDLQRGDARVVRRAGQPVGLHRDDEGTTHAVSATCPHMGCLVRWNDAERTWDCPCHGSRFSREGEVLSGPALEGLLYRRL</sequence>
<dbReference type="SUPFAM" id="SSF50022">
    <property type="entry name" value="ISP domain"/>
    <property type="match status" value="1"/>
</dbReference>
<dbReference type="Gene3D" id="3.30.9.10">
    <property type="entry name" value="D-Amino Acid Oxidase, subunit A, domain 2"/>
    <property type="match status" value="1"/>
</dbReference>
<dbReference type="CDD" id="cd03477">
    <property type="entry name" value="Rieske_YhfW_C"/>
    <property type="match status" value="1"/>
</dbReference>
<dbReference type="InterPro" id="IPR006076">
    <property type="entry name" value="FAD-dep_OxRdtase"/>
</dbReference>
<dbReference type="PANTHER" id="PTHR13847">
    <property type="entry name" value="SARCOSINE DEHYDROGENASE-RELATED"/>
    <property type="match status" value="1"/>
</dbReference>
<dbReference type="Pfam" id="PF00355">
    <property type="entry name" value="Rieske"/>
    <property type="match status" value="1"/>
</dbReference>
<dbReference type="GeneID" id="39863849"/>
<dbReference type="PANTHER" id="PTHR13847:SF274">
    <property type="entry name" value="RIESKE 2FE-2S IRON-SULFUR PROTEIN YHFW-RELATED"/>
    <property type="match status" value="1"/>
</dbReference>
<dbReference type="GO" id="GO:0046872">
    <property type="term" value="F:metal ion binding"/>
    <property type="evidence" value="ECO:0007669"/>
    <property type="project" value="UniProtKB-KW"/>
</dbReference>
<evidence type="ECO:0000313" key="10">
    <source>
        <dbReference type="Proteomes" id="UP001224926"/>
    </source>
</evidence>
<dbReference type="InterPro" id="IPR017941">
    <property type="entry name" value="Rieske_2Fe-2S"/>
</dbReference>
<dbReference type="GO" id="GO:0016020">
    <property type="term" value="C:membrane"/>
    <property type="evidence" value="ECO:0007669"/>
    <property type="project" value="InterPro"/>
</dbReference>
<keyword evidence="2" id="KW-0479">Metal-binding</keyword>
<proteinExistence type="predicted"/>
<dbReference type="PRINTS" id="PR00162">
    <property type="entry name" value="RIESKE"/>
</dbReference>
<dbReference type="GO" id="GO:0051537">
    <property type="term" value="F:2 iron, 2 sulfur cluster binding"/>
    <property type="evidence" value="ECO:0007669"/>
    <property type="project" value="UniProtKB-KW"/>
</dbReference>
<dbReference type="Proteomes" id="UP001224926">
    <property type="component" value="Chromosome"/>
</dbReference>
<protein>
    <submittedName>
        <fullName evidence="9">FAD-dependent oxidoreductase</fullName>
    </submittedName>
</protein>
<dbReference type="RefSeq" id="WP_049966779.1">
    <property type="nucleotide sequence ID" value="NZ_CP101873.1"/>
</dbReference>
<keyword evidence="5" id="KW-1015">Disulfide bond</keyword>
<evidence type="ECO:0000256" key="1">
    <source>
        <dbReference type="ARBA" id="ARBA00022714"/>
    </source>
</evidence>
<dbReference type="Gene3D" id="3.50.50.60">
    <property type="entry name" value="FAD/NAD(P)-binding domain"/>
    <property type="match status" value="1"/>
</dbReference>
<dbReference type="InterPro" id="IPR005805">
    <property type="entry name" value="Rieske_Fe-S_prot_C"/>
</dbReference>
<keyword evidence="3" id="KW-0408">Iron</keyword>
<evidence type="ECO:0000259" key="7">
    <source>
        <dbReference type="PROSITE" id="PS51296"/>
    </source>
</evidence>
<evidence type="ECO:0000256" key="2">
    <source>
        <dbReference type="ARBA" id="ARBA00022723"/>
    </source>
</evidence>
<dbReference type="Pfam" id="PF01266">
    <property type="entry name" value="DAO"/>
    <property type="match status" value="1"/>
</dbReference>
<dbReference type="InterPro" id="IPR036922">
    <property type="entry name" value="Rieske_2Fe-2S_sf"/>
</dbReference>
<keyword evidence="4" id="KW-0411">Iron-sulfur</keyword>
<dbReference type="EMBL" id="CP101873">
    <property type="protein sequence ID" value="WMT08221.1"/>
    <property type="molecule type" value="Genomic_DNA"/>
</dbReference>